<dbReference type="OrthoDB" id="1894399at2759"/>
<organism evidence="2 3">
    <name type="scientific">Zostera marina</name>
    <name type="common">Eelgrass</name>
    <dbReference type="NCBI Taxonomy" id="29655"/>
    <lineage>
        <taxon>Eukaryota</taxon>
        <taxon>Viridiplantae</taxon>
        <taxon>Streptophyta</taxon>
        <taxon>Embryophyta</taxon>
        <taxon>Tracheophyta</taxon>
        <taxon>Spermatophyta</taxon>
        <taxon>Magnoliopsida</taxon>
        <taxon>Liliopsida</taxon>
        <taxon>Zosteraceae</taxon>
        <taxon>Zostera</taxon>
    </lineage>
</organism>
<dbReference type="OMA" id="WKLCRED"/>
<dbReference type="AlphaFoldDB" id="A0A0K9P8D6"/>
<evidence type="ECO:0000313" key="2">
    <source>
        <dbReference type="EMBL" id="KMZ65298.1"/>
    </source>
</evidence>
<dbReference type="PANTHER" id="PTHR33544">
    <property type="entry name" value="DUF4005 DOMAIN-CONTAINING PROTEIN-RELATED"/>
    <property type="match status" value="1"/>
</dbReference>
<comment type="caution">
    <text evidence="2">The sequence shown here is derived from an EMBL/GenBank/DDBJ whole genome shotgun (WGS) entry which is preliminary data.</text>
</comment>
<name>A0A0K9P8D6_ZOSMR</name>
<dbReference type="PANTHER" id="PTHR33544:SF15">
    <property type="entry name" value="OS06G0256800 PROTEIN"/>
    <property type="match status" value="1"/>
</dbReference>
<accession>A0A0K9P8D6</accession>
<dbReference type="InterPro" id="IPR040344">
    <property type="entry name" value="At3g17950-like"/>
</dbReference>
<dbReference type="Proteomes" id="UP000036987">
    <property type="component" value="Unassembled WGS sequence"/>
</dbReference>
<gene>
    <name evidence="2" type="ORF">ZOSMA_32G00830</name>
</gene>
<feature type="region of interest" description="Disordered" evidence="1">
    <location>
        <begin position="52"/>
        <end position="73"/>
    </location>
</feature>
<protein>
    <submittedName>
        <fullName evidence="2">Uncharacterized protein</fullName>
    </submittedName>
</protein>
<reference evidence="3" key="1">
    <citation type="journal article" date="2016" name="Nature">
        <title>The genome of the seagrass Zostera marina reveals angiosperm adaptation to the sea.</title>
        <authorList>
            <person name="Olsen J.L."/>
            <person name="Rouze P."/>
            <person name="Verhelst B."/>
            <person name="Lin Y.-C."/>
            <person name="Bayer T."/>
            <person name="Collen J."/>
            <person name="Dattolo E."/>
            <person name="De Paoli E."/>
            <person name="Dittami S."/>
            <person name="Maumus F."/>
            <person name="Michel G."/>
            <person name="Kersting A."/>
            <person name="Lauritano C."/>
            <person name="Lohaus R."/>
            <person name="Toepel M."/>
            <person name="Tonon T."/>
            <person name="Vanneste K."/>
            <person name="Amirebrahimi M."/>
            <person name="Brakel J."/>
            <person name="Bostroem C."/>
            <person name="Chovatia M."/>
            <person name="Grimwood J."/>
            <person name="Jenkins J.W."/>
            <person name="Jueterbock A."/>
            <person name="Mraz A."/>
            <person name="Stam W.T."/>
            <person name="Tice H."/>
            <person name="Bornberg-Bauer E."/>
            <person name="Green P.J."/>
            <person name="Pearson G.A."/>
            <person name="Procaccini G."/>
            <person name="Duarte C.M."/>
            <person name="Schmutz J."/>
            <person name="Reusch T.B.H."/>
            <person name="Van de Peer Y."/>
        </authorList>
    </citation>
    <scope>NUCLEOTIDE SEQUENCE [LARGE SCALE GENOMIC DNA]</scope>
    <source>
        <strain evidence="3">cv. Finnish</strain>
    </source>
</reference>
<proteinExistence type="predicted"/>
<evidence type="ECO:0000256" key="1">
    <source>
        <dbReference type="SAM" id="MobiDB-lite"/>
    </source>
</evidence>
<keyword evidence="3" id="KW-1185">Reference proteome</keyword>
<evidence type="ECO:0000313" key="3">
    <source>
        <dbReference type="Proteomes" id="UP000036987"/>
    </source>
</evidence>
<dbReference type="EMBL" id="LFYR01001054">
    <property type="protein sequence ID" value="KMZ65298.1"/>
    <property type="molecule type" value="Genomic_DNA"/>
</dbReference>
<sequence length="202" mass="22487">MDGSPTISDLYSSDLDTESTGSFFPDRSTSLGYLMGVTLPGLSASLPIGVARPPPRREKPQAQARTHTQRQMYARKQRPVTRWWRLCRDEDMGKMRRTSLGDFLQIERRLGYASGGVAEEDEEMEGEEEGMYIEMTGRDEVVDGGGVQLFKNGRVLPPASASTLGHQHQHQPRFHGNAALIRLTGICNGGCHKRKKDILTEV</sequence>